<dbReference type="OrthoDB" id="232171at2"/>
<reference evidence="9 10" key="1">
    <citation type="submission" date="2019-02" db="EMBL/GenBank/DDBJ databases">
        <title>Deep-cultivation of Planctomycetes and their phenomic and genomic characterization uncovers novel biology.</title>
        <authorList>
            <person name="Wiegand S."/>
            <person name="Jogler M."/>
            <person name="Boedeker C."/>
            <person name="Pinto D."/>
            <person name="Vollmers J."/>
            <person name="Rivas-Marin E."/>
            <person name="Kohn T."/>
            <person name="Peeters S.H."/>
            <person name="Heuer A."/>
            <person name="Rast P."/>
            <person name="Oberbeckmann S."/>
            <person name="Bunk B."/>
            <person name="Jeske O."/>
            <person name="Meyerdierks A."/>
            <person name="Storesund J.E."/>
            <person name="Kallscheuer N."/>
            <person name="Luecker S."/>
            <person name="Lage O.M."/>
            <person name="Pohl T."/>
            <person name="Merkel B.J."/>
            <person name="Hornburger P."/>
            <person name="Mueller R.-W."/>
            <person name="Bruemmer F."/>
            <person name="Labrenz M."/>
            <person name="Spormann A.M."/>
            <person name="Op Den Camp H."/>
            <person name="Overmann J."/>
            <person name="Amann R."/>
            <person name="Jetten M.S.M."/>
            <person name="Mascher T."/>
            <person name="Medema M.H."/>
            <person name="Devos D.P."/>
            <person name="Kaster A.-K."/>
            <person name="Ovreas L."/>
            <person name="Rohde M."/>
            <person name="Galperin M.Y."/>
            <person name="Jogler C."/>
        </authorList>
    </citation>
    <scope>NUCLEOTIDE SEQUENCE [LARGE SCALE GENOMIC DNA]</scope>
    <source>
        <strain evidence="9 10">Pla52n</strain>
    </source>
</reference>
<comment type="caution">
    <text evidence="9">The sequence shown here is derived from an EMBL/GenBank/DDBJ whole genome shotgun (WGS) entry which is preliminary data.</text>
</comment>
<accession>A0A5C6ASK5</accession>
<dbReference type="InterPro" id="IPR000719">
    <property type="entry name" value="Prot_kinase_dom"/>
</dbReference>
<evidence type="ECO:0000256" key="2">
    <source>
        <dbReference type="ARBA" id="ARBA00022741"/>
    </source>
</evidence>
<evidence type="ECO:0000256" key="5">
    <source>
        <dbReference type="PROSITE-ProRule" id="PRU10141"/>
    </source>
</evidence>
<evidence type="ECO:0000256" key="3">
    <source>
        <dbReference type="ARBA" id="ARBA00022777"/>
    </source>
</evidence>
<keyword evidence="2 5" id="KW-0547">Nucleotide-binding</keyword>
<dbReference type="PROSITE" id="PS00107">
    <property type="entry name" value="PROTEIN_KINASE_ATP"/>
    <property type="match status" value="1"/>
</dbReference>
<keyword evidence="4 5" id="KW-0067">ATP-binding</keyword>
<dbReference type="PANTHER" id="PTHR43289">
    <property type="entry name" value="MITOGEN-ACTIVATED PROTEIN KINASE KINASE KINASE 20-RELATED"/>
    <property type="match status" value="1"/>
</dbReference>
<evidence type="ECO:0000313" key="9">
    <source>
        <dbReference type="EMBL" id="TWU02249.1"/>
    </source>
</evidence>
<dbReference type="InterPro" id="IPR011047">
    <property type="entry name" value="Quinoprotein_ADH-like_sf"/>
</dbReference>
<dbReference type="SUPFAM" id="SSF50998">
    <property type="entry name" value="Quinoprotein alcohol dehydrogenase-like"/>
    <property type="match status" value="1"/>
</dbReference>
<keyword evidence="1 9" id="KW-0808">Transferase</keyword>
<proteinExistence type="predicted"/>
<organism evidence="9 10">
    <name type="scientific">Stieleria varia</name>
    <dbReference type="NCBI Taxonomy" id="2528005"/>
    <lineage>
        <taxon>Bacteria</taxon>
        <taxon>Pseudomonadati</taxon>
        <taxon>Planctomycetota</taxon>
        <taxon>Planctomycetia</taxon>
        <taxon>Pirellulales</taxon>
        <taxon>Pirellulaceae</taxon>
        <taxon>Stieleria</taxon>
    </lineage>
</organism>
<name>A0A5C6ASK5_9BACT</name>
<evidence type="ECO:0000256" key="6">
    <source>
        <dbReference type="SAM" id="MobiDB-lite"/>
    </source>
</evidence>
<feature type="transmembrane region" description="Helical" evidence="7">
    <location>
        <begin position="1635"/>
        <end position="1652"/>
    </location>
</feature>
<dbReference type="Gene3D" id="2.130.10.10">
    <property type="entry name" value="YVTN repeat-like/Quinoprotein amine dehydrogenase"/>
    <property type="match status" value="1"/>
</dbReference>
<feature type="transmembrane region" description="Helical" evidence="7">
    <location>
        <begin position="1664"/>
        <end position="1684"/>
    </location>
</feature>
<dbReference type="SUPFAM" id="SSF56112">
    <property type="entry name" value="Protein kinase-like (PK-like)"/>
    <property type="match status" value="1"/>
</dbReference>
<dbReference type="EMBL" id="SJPN01000004">
    <property type="protein sequence ID" value="TWU02249.1"/>
    <property type="molecule type" value="Genomic_DNA"/>
</dbReference>
<dbReference type="InterPro" id="IPR011009">
    <property type="entry name" value="Kinase-like_dom_sf"/>
</dbReference>
<keyword evidence="7" id="KW-0472">Membrane</keyword>
<dbReference type="InterPro" id="IPR008271">
    <property type="entry name" value="Ser/Thr_kinase_AS"/>
</dbReference>
<feature type="transmembrane region" description="Helical" evidence="7">
    <location>
        <begin position="1691"/>
        <end position="1711"/>
    </location>
</feature>
<dbReference type="InterPro" id="IPR017441">
    <property type="entry name" value="Protein_kinase_ATP_BS"/>
</dbReference>
<feature type="region of interest" description="Disordered" evidence="6">
    <location>
        <begin position="71"/>
        <end position="90"/>
    </location>
</feature>
<evidence type="ECO:0000256" key="7">
    <source>
        <dbReference type="SAM" id="Phobius"/>
    </source>
</evidence>
<dbReference type="Gene3D" id="1.10.510.10">
    <property type="entry name" value="Transferase(Phosphotransferase) domain 1"/>
    <property type="match status" value="1"/>
</dbReference>
<keyword evidence="3 9" id="KW-0418">Kinase</keyword>
<dbReference type="GO" id="GO:0005524">
    <property type="term" value="F:ATP binding"/>
    <property type="evidence" value="ECO:0007669"/>
    <property type="project" value="UniProtKB-UniRule"/>
</dbReference>
<keyword evidence="7" id="KW-1133">Transmembrane helix</keyword>
<dbReference type="PROSITE" id="PS00108">
    <property type="entry name" value="PROTEIN_KINASE_ST"/>
    <property type="match status" value="1"/>
</dbReference>
<dbReference type="RefSeq" id="WP_146520617.1">
    <property type="nucleotide sequence ID" value="NZ_CP151726.1"/>
</dbReference>
<keyword evidence="7" id="KW-0812">Transmembrane</keyword>
<dbReference type="CDD" id="cd14014">
    <property type="entry name" value="STKc_PknB_like"/>
    <property type="match status" value="1"/>
</dbReference>
<evidence type="ECO:0000256" key="4">
    <source>
        <dbReference type="ARBA" id="ARBA00022840"/>
    </source>
</evidence>
<evidence type="ECO:0000256" key="1">
    <source>
        <dbReference type="ARBA" id="ARBA00022679"/>
    </source>
</evidence>
<dbReference type="Proteomes" id="UP000320176">
    <property type="component" value="Unassembled WGS sequence"/>
</dbReference>
<sequence>MAEDENESSVDLRNAEIISEIIDQWVESDEATRPSVEELVAAHPELAPGLRSCLDGLLRIRRGVDGLRCDSTTVGDAPNNPSDTQSTPEIPGFEILGELGRGGMGIVYRARQESLDRVVALKVLPTGSVDPRAAERFVREAELAATLHHTHIVPIHAVGHHNGLHWYAMQCIEGNSLVDWNTIKPARPGDAIDKAIEIGIGAANALQHAHDRGVIHRDVKPGNLLLDECGHLWLTDFGLARRSADVTATVTGAMIGTPRYMSVEQISVSDENVDHRTDIYSLGATLYELVTGKPLFDADSPLKLLAKIQNDDPTPPATISPAVSRELNLVLLKSLDKDRDRRYQTAQAFADDLRAVRDHLPISARGLPVWVRATRWYRRHETPVRSVAAAALATAVALLLLLGLLQQYRQTQRGHLRIATDGQLHLASVQPADDGADASFLMTTPNLQPIELKADEYAVRLDSQGRFSESARVDVLGGETTKVRYVDRRIEPKSIDLTERLAVPLDDGGLAVLGRNELEVFGAAATKRFSIECSKLLPVQADLESVAENGKGDKAKRPEAKNLAVSFAFDPESNFQGDHNVLRSPFARIPRVVRETIDLDGDGRKDLLVTAAQHAAIAAISHDGEPLWSVALQFPEDPAYVLSKYPLDGFPVSVIVDVIPVEDTNGDDVIDLLINAARFEDSGIAQHMLVLVSGKSSETLRRQALPVVDMTSHKAWPNSGLLRYRRQYSDDDRNTLNIFPRAGQDLRRSELHQVYGTTWGGGRTGTGLMTLSTPQLGMVNERLVAVTATERTLRVFDLHNDAPDSVVAVALPESLFDGPQRVELGEDQWGVIMLSRNASNGFDDPHLNLYVPGEDRLRWRIPYEAKLLNQIANAAKSDLPICADLDGDGIDEILLSMIDDSWNSFPKIQCLDALTGKSKWDIPATIIGVDQAVQNCQVVGDVDRDGVQDVAVASLAVPEPVTATGDIAALQVCIDVLSGRDGSRIGWRHTPLFNDATVANVVEIDSFVYDSQSAQLLTSVVVGGPRELELDSLTVVMDMRDEQRTSMARGLTFLDNRALNVGQSGSRYYRRRPGPFGLINDAAVWDGPMNSTLWLNSYQMGTTFDSITNGKQLLMISQGELARCVNLRDGVVNWQTPVECDGSAPVFVLPNADGSSDLLLQQSSVMETVSTIIDGETGKLRFAVNEEHIAGEFQYLWPSFAEPSRYFYALADAEFRNRSGRLVKGSSGFVLFKVDRQAKRVLWHRPCFEGLDASKPWMRPSDVYEADINGDKVPDIVVGDIDNEDIVVRGLDGKTGAVIWTAKLGLQAVENQWARNQSWPKITVANETDCMFVLGADPVGEMLDARCLNTRTGETLGRSLVSQDLKQLRYNTDHLALHIISQDGDQATIGLVTKLQGARNRMTVWTQLQWTNQDGRFRETYREEAAPSQDVAVVEFPEEAGQVQEGRVGAGTYRISYTSDSIECRSLDSPEILYQVEHPQVYNSRVIYASGQPLLKGTTKDSIAMWWDLRDGSLVHESKHRHATMMFAGDSYPTLIYDQRDSESDRMVVGLTNEGIYVHRLESQSVSMDSAPSVKLQSPDDDPRYHRSLNITGVFIDRRLYIHQLLISLFATGGILLPLAYVIRYVRRRQLSLRALLLAPPIALLALYSWRAMSNHTPQAESAVSNWIAGTMIALAVVSLVYLLRRCAWKALMVSVVASLAGGFAMVMMSWNTQFDKIPGVVYWIRPQDVLLISVGVLVFILPAIAAGHWKRLRVQARLAD</sequence>
<dbReference type="EC" id="2.7.11.1" evidence="9"/>
<evidence type="ECO:0000313" key="10">
    <source>
        <dbReference type="Proteomes" id="UP000320176"/>
    </source>
</evidence>
<evidence type="ECO:0000259" key="8">
    <source>
        <dbReference type="SMART" id="SM00220"/>
    </source>
</evidence>
<gene>
    <name evidence="9" type="primary">pknB_26</name>
    <name evidence="9" type="ORF">Pla52n_32990</name>
</gene>
<dbReference type="PANTHER" id="PTHR43289:SF34">
    <property type="entry name" value="SERINE_THREONINE-PROTEIN KINASE YBDM-RELATED"/>
    <property type="match status" value="1"/>
</dbReference>
<feature type="domain" description="Protein kinase" evidence="8">
    <location>
        <begin position="93"/>
        <end position="356"/>
    </location>
</feature>
<dbReference type="Pfam" id="PF00069">
    <property type="entry name" value="Pkinase"/>
    <property type="match status" value="1"/>
</dbReference>
<dbReference type="Gene3D" id="3.30.200.20">
    <property type="entry name" value="Phosphorylase Kinase, domain 1"/>
    <property type="match status" value="1"/>
</dbReference>
<feature type="transmembrane region" description="Helical" evidence="7">
    <location>
        <begin position="1600"/>
        <end position="1623"/>
    </location>
</feature>
<feature type="binding site" evidence="5">
    <location>
        <position position="122"/>
    </location>
    <ligand>
        <name>ATP</name>
        <dbReference type="ChEBI" id="CHEBI:30616"/>
    </ligand>
</feature>
<dbReference type="SMART" id="SM00220">
    <property type="entry name" value="S_TKc"/>
    <property type="match status" value="1"/>
</dbReference>
<feature type="compositionally biased region" description="Polar residues" evidence="6">
    <location>
        <begin position="71"/>
        <end position="88"/>
    </location>
</feature>
<feature type="transmembrane region" description="Helical" evidence="7">
    <location>
        <begin position="1731"/>
        <end position="1750"/>
    </location>
</feature>
<protein>
    <submittedName>
        <fullName evidence="9">Serine/threonine-protein kinase PknB</fullName>
        <ecNumber evidence="9">2.7.11.1</ecNumber>
    </submittedName>
</protein>
<keyword evidence="10" id="KW-1185">Reference proteome</keyword>
<dbReference type="InterPro" id="IPR015943">
    <property type="entry name" value="WD40/YVTN_repeat-like_dom_sf"/>
</dbReference>
<dbReference type="GO" id="GO:0004674">
    <property type="term" value="F:protein serine/threonine kinase activity"/>
    <property type="evidence" value="ECO:0007669"/>
    <property type="project" value="UniProtKB-EC"/>
</dbReference>
<dbReference type="SUPFAM" id="SSF69318">
    <property type="entry name" value="Integrin alpha N-terminal domain"/>
    <property type="match status" value="1"/>
</dbReference>
<dbReference type="InterPro" id="IPR028994">
    <property type="entry name" value="Integrin_alpha_N"/>
</dbReference>